<dbReference type="GO" id="GO:0012505">
    <property type="term" value="C:endomembrane system"/>
    <property type="evidence" value="ECO:0007669"/>
    <property type="project" value="TreeGrafter"/>
</dbReference>
<proteinExistence type="inferred from homology"/>
<feature type="transmembrane region" description="Helical" evidence="9">
    <location>
        <begin position="401"/>
        <end position="420"/>
    </location>
</feature>
<comment type="similarity">
    <text evidence="2">Belongs to the TEX28 family.</text>
</comment>
<reference evidence="10 11" key="1">
    <citation type="submission" date="2020-04" db="EMBL/GenBank/DDBJ databases">
        <authorList>
            <person name="Laetsch R D."/>
            <person name="Stevens L."/>
            <person name="Kumar S."/>
            <person name="Blaxter L. M."/>
        </authorList>
    </citation>
    <scope>NUCLEOTIDE SEQUENCE [LARGE SCALE GENOMIC DNA]</scope>
</reference>
<evidence type="ECO:0000256" key="7">
    <source>
        <dbReference type="SAM" id="Coils"/>
    </source>
</evidence>
<evidence type="ECO:0000256" key="5">
    <source>
        <dbReference type="ARBA" id="ARBA00023054"/>
    </source>
</evidence>
<feature type="region of interest" description="Disordered" evidence="8">
    <location>
        <begin position="1"/>
        <end position="21"/>
    </location>
</feature>
<evidence type="ECO:0000256" key="9">
    <source>
        <dbReference type="SAM" id="Phobius"/>
    </source>
</evidence>
<evidence type="ECO:0000256" key="1">
    <source>
        <dbReference type="ARBA" id="ARBA00004370"/>
    </source>
</evidence>
<comment type="subcellular location">
    <subcellularLocation>
        <location evidence="1">Membrane</location>
    </subcellularLocation>
</comment>
<dbReference type="AlphaFoldDB" id="A0A8S1E960"/>
<keyword evidence="11" id="KW-1185">Reference proteome</keyword>
<keyword evidence="5 7" id="KW-0175">Coiled coil</keyword>
<dbReference type="EMBL" id="CADEPM010000002">
    <property type="protein sequence ID" value="CAB3400366.1"/>
    <property type="molecule type" value="Genomic_DNA"/>
</dbReference>
<keyword evidence="4 9" id="KW-1133">Transmembrane helix</keyword>
<dbReference type="GO" id="GO:0016020">
    <property type="term" value="C:membrane"/>
    <property type="evidence" value="ECO:0007669"/>
    <property type="project" value="UniProtKB-SubCell"/>
</dbReference>
<accession>A0A8S1E960</accession>
<comment type="caution">
    <text evidence="10">The sequence shown here is derived from an EMBL/GenBank/DDBJ whole genome shotgun (WGS) entry which is preliminary data.</text>
</comment>
<feature type="transmembrane region" description="Helical" evidence="9">
    <location>
        <begin position="432"/>
        <end position="451"/>
    </location>
</feature>
<name>A0A8S1E960_9PELO</name>
<dbReference type="PANTHER" id="PTHR17613:SF14">
    <property type="entry name" value="DEMENTIN, ISOFORM H"/>
    <property type="match status" value="1"/>
</dbReference>
<organism evidence="10 11">
    <name type="scientific">Caenorhabditis bovis</name>
    <dbReference type="NCBI Taxonomy" id="2654633"/>
    <lineage>
        <taxon>Eukaryota</taxon>
        <taxon>Metazoa</taxon>
        <taxon>Ecdysozoa</taxon>
        <taxon>Nematoda</taxon>
        <taxon>Chromadorea</taxon>
        <taxon>Rhabditida</taxon>
        <taxon>Rhabditina</taxon>
        <taxon>Rhabditomorpha</taxon>
        <taxon>Rhabditoidea</taxon>
        <taxon>Rhabditidae</taxon>
        <taxon>Peloderinae</taxon>
        <taxon>Caenorhabditis</taxon>
    </lineage>
</organism>
<gene>
    <name evidence="10" type="ORF">CBOVIS_LOCUS3326</name>
</gene>
<dbReference type="OrthoDB" id="10072335at2759"/>
<dbReference type="InterPro" id="IPR019394">
    <property type="entry name" value="TEX28/TMCC"/>
</dbReference>
<evidence type="ECO:0000256" key="2">
    <source>
        <dbReference type="ARBA" id="ARBA00008108"/>
    </source>
</evidence>
<protein>
    <submittedName>
        <fullName evidence="10">Uncharacterized protein</fullName>
    </submittedName>
</protein>
<evidence type="ECO:0000313" key="11">
    <source>
        <dbReference type="Proteomes" id="UP000494206"/>
    </source>
</evidence>
<dbReference type="PANTHER" id="PTHR17613">
    <property type="entry name" value="CEREBRAL PROTEIN-11-RELATED"/>
    <property type="match status" value="1"/>
</dbReference>
<evidence type="ECO:0000256" key="4">
    <source>
        <dbReference type="ARBA" id="ARBA00022989"/>
    </source>
</evidence>
<evidence type="ECO:0000256" key="8">
    <source>
        <dbReference type="SAM" id="MobiDB-lite"/>
    </source>
</evidence>
<feature type="compositionally biased region" description="Polar residues" evidence="8">
    <location>
        <begin position="1"/>
        <end position="13"/>
    </location>
</feature>
<dbReference type="Pfam" id="PF10267">
    <property type="entry name" value="Tmemb_cc2"/>
    <property type="match status" value="1"/>
</dbReference>
<sequence>MTDTGSIRSSEGACSSLGDERERARVVQKITELKDKLKANNESGEARIEKFLAVTRQSEVERGVGCDNPQLVRIRANFERQNKRHTQETEMLKRKLHEYEQKLAALDKGEYEPSPSRSSVISQGIRKAGANMKGMTETVMTAPMEFAHKIKTAFGSADNVNVSRTSDGQIGHSTFFTERRSADNETDLNSDAKLMKHTKPNHSSVRNSSTLPPNMSLSCGIPDNDYPMRPGSSDDGNISQMYRTANNSLCSPPNAAHVSHLSAHDPYAGDIACQINDQLKTMIQRINGIELKYDQLAKDVSREIEYYTNALEEERFKITKLEGILNETIELHQAELSSLKEQNLMAVRVDYQHNDRFKNIEERIESVQNHMTRLETSLTDAINVRISNPVWGNAALSGANILVEMLKIFLFVVATILDFVRPLTGSRNRAGVLLVLILVLFLFGGNIVKWFPINYLFDKMNKNNTPPRNGEL</sequence>
<keyword evidence="3 9" id="KW-0812">Transmembrane</keyword>
<evidence type="ECO:0000313" key="10">
    <source>
        <dbReference type="EMBL" id="CAB3400366.1"/>
    </source>
</evidence>
<evidence type="ECO:0000256" key="3">
    <source>
        <dbReference type="ARBA" id="ARBA00022692"/>
    </source>
</evidence>
<keyword evidence="6 9" id="KW-0472">Membrane</keyword>
<evidence type="ECO:0000256" key="6">
    <source>
        <dbReference type="ARBA" id="ARBA00023136"/>
    </source>
</evidence>
<dbReference type="Proteomes" id="UP000494206">
    <property type="component" value="Unassembled WGS sequence"/>
</dbReference>
<feature type="coiled-coil region" evidence="7">
    <location>
        <begin position="75"/>
        <end position="109"/>
    </location>
</feature>